<gene>
    <name evidence="2" type="ORF">BU202_05460</name>
</gene>
<evidence type="ECO:0000313" key="2">
    <source>
        <dbReference type="EMBL" id="OLF47910.1"/>
    </source>
</evidence>
<dbReference type="OrthoDB" id="2063759at2"/>
<evidence type="ECO:0000256" key="1">
    <source>
        <dbReference type="SAM" id="Phobius"/>
    </source>
</evidence>
<dbReference type="RefSeq" id="WP_075104784.1">
    <property type="nucleotide sequence ID" value="NZ_MSJM01000004.1"/>
</dbReference>
<comment type="caution">
    <text evidence="2">The sequence shown here is derived from an EMBL/GenBank/DDBJ whole genome shotgun (WGS) entry which is preliminary data.</text>
</comment>
<proteinExistence type="predicted"/>
<keyword evidence="3" id="KW-1185">Reference proteome</keyword>
<keyword evidence="1" id="KW-0472">Membrane</keyword>
<organism evidence="2 3">
    <name type="scientific">Streptococcus cuniculi</name>
    <dbReference type="NCBI Taxonomy" id="1432788"/>
    <lineage>
        <taxon>Bacteria</taxon>
        <taxon>Bacillati</taxon>
        <taxon>Bacillota</taxon>
        <taxon>Bacilli</taxon>
        <taxon>Lactobacillales</taxon>
        <taxon>Streptococcaceae</taxon>
        <taxon>Streptococcus</taxon>
    </lineage>
</organism>
<dbReference type="EMBL" id="MSJM01000004">
    <property type="protein sequence ID" value="OLF47910.1"/>
    <property type="molecule type" value="Genomic_DNA"/>
</dbReference>
<sequence length="63" mass="6872">MISGNTCKKCGRNLPTNYKYKKCESCRNKRIETAKKVVFGTITVLGTVGSIAVTIFSGGKNKK</sequence>
<reference evidence="3" key="1">
    <citation type="submission" date="2016-12" db="EMBL/GenBank/DDBJ databases">
        <authorList>
            <person name="Gulvik C.A."/>
        </authorList>
    </citation>
    <scope>NUCLEOTIDE SEQUENCE [LARGE SCALE GENOMIC DNA]</scope>
    <source>
        <strain evidence="3">NED12-00049-6B</strain>
    </source>
</reference>
<keyword evidence="1" id="KW-1133">Transmembrane helix</keyword>
<protein>
    <submittedName>
        <fullName evidence="2">Uncharacterized protein</fullName>
    </submittedName>
</protein>
<name>A0A1Q8E805_9STRE</name>
<dbReference type="Proteomes" id="UP000186890">
    <property type="component" value="Unassembled WGS sequence"/>
</dbReference>
<accession>A0A1Q8E805</accession>
<evidence type="ECO:0000313" key="3">
    <source>
        <dbReference type="Proteomes" id="UP000186890"/>
    </source>
</evidence>
<dbReference type="AlphaFoldDB" id="A0A1Q8E805"/>
<feature type="transmembrane region" description="Helical" evidence="1">
    <location>
        <begin position="37"/>
        <end position="57"/>
    </location>
</feature>
<keyword evidence="1" id="KW-0812">Transmembrane</keyword>